<keyword evidence="2" id="KW-0456">Lyase</keyword>
<keyword evidence="1" id="KW-0346">Stress response</keyword>
<dbReference type="AlphaFoldDB" id="A0A1B7ZDD2"/>
<keyword evidence="6" id="KW-1185">Reference proteome</keyword>
<dbReference type="GO" id="GO:0019243">
    <property type="term" value="P:methylglyoxal catabolic process to D-lactate via S-lactoyl-glutathione"/>
    <property type="evidence" value="ECO:0007669"/>
    <property type="project" value="TreeGrafter"/>
</dbReference>
<dbReference type="STRING" id="1836467.BTR34_15975"/>
<evidence type="ECO:0000256" key="2">
    <source>
        <dbReference type="ARBA" id="ARBA00023239"/>
    </source>
</evidence>
<name>A0A1B7ZDD2_9FLAO</name>
<reference evidence="6" key="1">
    <citation type="submission" date="2016-06" db="EMBL/GenBank/DDBJ databases">
        <authorList>
            <person name="Zhan P."/>
        </authorList>
    </citation>
    <scope>NUCLEOTIDE SEQUENCE [LARGE SCALE GENOMIC DNA]</scope>
    <source>
        <strain evidence="6">T28</strain>
    </source>
</reference>
<protein>
    <recommendedName>
        <fullName evidence="4">DJ-1/PfpI domain-containing protein</fullName>
    </recommendedName>
</protein>
<evidence type="ECO:0000313" key="6">
    <source>
        <dbReference type="Proteomes" id="UP000092164"/>
    </source>
</evidence>
<dbReference type="Gene3D" id="3.40.50.880">
    <property type="match status" value="1"/>
</dbReference>
<dbReference type="PANTHER" id="PTHR48094:SF11">
    <property type="entry name" value="GLUTATHIONE-INDEPENDENT GLYOXALASE HSP31-RELATED"/>
    <property type="match status" value="1"/>
</dbReference>
<dbReference type="Proteomes" id="UP000092164">
    <property type="component" value="Unassembled WGS sequence"/>
</dbReference>
<dbReference type="EMBL" id="LZFP01000004">
    <property type="protein sequence ID" value="OBR40992.1"/>
    <property type="molecule type" value="Genomic_DNA"/>
</dbReference>
<dbReference type="SUPFAM" id="SSF52317">
    <property type="entry name" value="Class I glutamine amidotransferase-like"/>
    <property type="match status" value="1"/>
</dbReference>
<dbReference type="InterPro" id="IPR029062">
    <property type="entry name" value="Class_I_gatase-like"/>
</dbReference>
<dbReference type="CDD" id="cd03141">
    <property type="entry name" value="GATase1_Hsp31_like"/>
    <property type="match status" value="1"/>
</dbReference>
<feature type="domain" description="DJ-1/PfpI" evidence="4">
    <location>
        <begin position="35"/>
        <end position="234"/>
    </location>
</feature>
<evidence type="ECO:0000313" key="5">
    <source>
        <dbReference type="EMBL" id="OBR40992.1"/>
    </source>
</evidence>
<dbReference type="GO" id="GO:0019172">
    <property type="term" value="F:glyoxalase III activity"/>
    <property type="evidence" value="ECO:0007669"/>
    <property type="project" value="TreeGrafter"/>
</dbReference>
<comment type="caution">
    <text evidence="5">The sequence shown here is derived from an EMBL/GenBank/DDBJ whole genome shotgun (WGS) entry which is preliminary data.</text>
</comment>
<dbReference type="PANTHER" id="PTHR48094">
    <property type="entry name" value="PROTEIN/NUCLEIC ACID DEGLYCASE DJ-1-RELATED"/>
    <property type="match status" value="1"/>
</dbReference>
<dbReference type="InterPro" id="IPR050325">
    <property type="entry name" value="Prot/Nucl_acid_deglycase"/>
</dbReference>
<dbReference type="GO" id="GO:0005737">
    <property type="term" value="C:cytoplasm"/>
    <property type="evidence" value="ECO:0007669"/>
    <property type="project" value="TreeGrafter"/>
</dbReference>
<accession>A0A1B7ZDD2</accession>
<evidence type="ECO:0000256" key="1">
    <source>
        <dbReference type="ARBA" id="ARBA00023016"/>
    </source>
</evidence>
<evidence type="ECO:0000259" key="4">
    <source>
        <dbReference type="Pfam" id="PF01965"/>
    </source>
</evidence>
<dbReference type="KEGG" id="mart:BTR34_15975"/>
<sequence>MSITASTFSQSNSKIQKKVLLVVSSYGKDDGLTRPGFEFEEFVDAYNIFTQNKVRVTVASPKGGSVIADKFDATKEKNKAFLTNENTASLLKQTVATSQINPSNFQAIYVIGGKGAMFDIPYDPSLHDIILNIYNRKGTVLAAVCHGASAFVNVKQQNKYILDKVNITGFSNEEEHIFKSKWLNEFPFLLEDALNAKGAIYQKSSFMLENVVISGKFITGQNPASTKASAEAVVNALGVKPMRKDTGKQEETLAFIKKFVNGQFYLNAVNNERKADQYDYKLIATYGFILLQNANENNDKLEKGMELITFAKPYFFNENFQLLVAKSQIKIGYLKQAKQTLEELIEKDFLKKEALALLNGITKS</sequence>
<proteinExistence type="inferred from homology"/>
<organism evidence="5 6">
    <name type="scientific">Maribacter hydrothermalis</name>
    <dbReference type="NCBI Taxonomy" id="1836467"/>
    <lineage>
        <taxon>Bacteria</taxon>
        <taxon>Pseudomonadati</taxon>
        <taxon>Bacteroidota</taxon>
        <taxon>Flavobacteriia</taxon>
        <taxon>Flavobacteriales</taxon>
        <taxon>Flavobacteriaceae</taxon>
        <taxon>Maribacter</taxon>
    </lineage>
</organism>
<evidence type="ECO:0000256" key="3">
    <source>
        <dbReference type="ARBA" id="ARBA00038493"/>
    </source>
</evidence>
<comment type="similarity">
    <text evidence="3">Belongs to the peptidase C56 family. HSP31-like subfamily.</text>
</comment>
<dbReference type="InterPro" id="IPR002818">
    <property type="entry name" value="DJ-1/PfpI"/>
</dbReference>
<dbReference type="Pfam" id="PF01965">
    <property type="entry name" value="DJ-1_PfpI"/>
    <property type="match status" value="1"/>
</dbReference>
<gene>
    <name evidence="5" type="ORF">A9200_14275</name>
</gene>